<dbReference type="GO" id="GO:0005829">
    <property type="term" value="C:cytosol"/>
    <property type="evidence" value="ECO:0007669"/>
    <property type="project" value="TreeGrafter"/>
</dbReference>
<dbReference type="PANTHER" id="PTHR30164">
    <property type="entry name" value="MTFA PEPTIDASE"/>
    <property type="match status" value="1"/>
</dbReference>
<dbReference type="InterPro" id="IPR042252">
    <property type="entry name" value="MtfA_N"/>
</dbReference>
<organism evidence="1 2">
    <name type="scientific">Rhodoferax koreensis</name>
    <dbReference type="NCBI Taxonomy" id="1842727"/>
    <lineage>
        <taxon>Bacteria</taxon>
        <taxon>Pseudomonadati</taxon>
        <taxon>Pseudomonadota</taxon>
        <taxon>Betaproteobacteria</taxon>
        <taxon>Burkholderiales</taxon>
        <taxon>Comamonadaceae</taxon>
        <taxon>Rhodoferax</taxon>
    </lineage>
</organism>
<dbReference type="SUPFAM" id="SSF55486">
    <property type="entry name" value="Metalloproteases ('zincins'), catalytic domain"/>
    <property type="match status" value="1"/>
</dbReference>
<dbReference type="InterPro" id="IPR024079">
    <property type="entry name" value="MetalloPept_cat_dom_sf"/>
</dbReference>
<dbReference type="OrthoDB" id="9786424at2"/>
<keyword evidence="2" id="KW-1185">Reference proteome</keyword>
<dbReference type="GO" id="GO:0008237">
    <property type="term" value="F:metallopeptidase activity"/>
    <property type="evidence" value="ECO:0007669"/>
    <property type="project" value="InterPro"/>
</dbReference>
<evidence type="ECO:0008006" key="3">
    <source>
        <dbReference type="Google" id="ProtNLM"/>
    </source>
</evidence>
<dbReference type="InterPro" id="IPR010384">
    <property type="entry name" value="MtfA_fam"/>
</dbReference>
<evidence type="ECO:0000313" key="1">
    <source>
        <dbReference type="EMBL" id="APW37862.1"/>
    </source>
</evidence>
<dbReference type="Gene3D" id="1.10.472.150">
    <property type="entry name" value="Glucose-regulated metallo-peptidase M90, N-terminal domain"/>
    <property type="match status" value="1"/>
</dbReference>
<accession>A0A1P8JVT6</accession>
<evidence type="ECO:0000313" key="2">
    <source>
        <dbReference type="Proteomes" id="UP000186609"/>
    </source>
</evidence>
<name>A0A1P8JVT6_9BURK</name>
<protein>
    <recommendedName>
        <fullName evidence="3">Zinc-dependent peptidase</fullName>
    </recommendedName>
</protein>
<dbReference type="PANTHER" id="PTHR30164:SF2">
    <property type="entry name" value="PROTEIN MTFA"/>
    <property type="match status" value="1"/>
</dbReference>
<dbReference type="EMBL" id="CP019236">
    <property type="protein sequence ID" value="APW37862.1"/>
    <property type="molecule type" value="Genomic_DNA"/>
</dbReference>
<dbReference type="RefSeq" id="WP_076199741.1">
    <property type="nucleotide sequence ID" value="NZ_CP019236.1"/>
</dbReference>
<dbReference type="STRING" id="1842727.RD110_12180"/>
<dbReference type="CDD" id="cd20169">
    <property type="entry name" value="Peptidase_M90_mtfA"/>
    <property type="match status" value="1"/>
</dbReference>
<dbReference type="GO" id="GO:0004177">
    <property type="term" value="F:aminopeptidase activity"/>
    <property type="evidence" value="ECO:0007669"/>
    <property type="project" value="TreeGrafter"/>
</dbReference>
<gene>
    <name evidence="1" type="ORF">RD110_12180</name>
</gene>
<dbReference type="AlphaFoldDB" id="A0A1P8JVT6"/>
<reference evidence="1 2" key="1">
    <citation type="submission" date="2017-01" db="EMBL/GenBank/DDBJ databases">
        <authorList>
            <person name="Mah S.A."/>
            <person name="Swanson W.J."/>
            <person name="Moy G.W."/>
            <person name="Vacquier V.D."/>
        </authorList>
    </citation>
    <scope>NUCLEOTIDE SEQUENCE [LARGE SCALE GENOMIC DNA]</scope>
    <source>
        <strain evidence="1 2">DCY110</strain>
    </source>
</reference>
<dbReference type="Pfam" id="PF06167">
    <property type="entry name" value="Peptidase_M90"/>
    <property type="match status" value="1"/>
</dbReference>
<dbReference type="Gene3D" id="3.40.390.10">
    <property type="entry name" value="Collagenase (Catalytic Domain)"/>
    <property type="match status" value="1"/>
</dbReference>
<dbReference type="Proteomes" id="UP000186609">
    <property type="component" value="Chromosome"/>
</dbReference>
<sequence length="282" mass="30469">MWSWLKALAGAPLKRDAALVPDDLWQALLISLPFIAALNEAERADLRGLAADFLADKEFQGAGGLVITDAMALSIAAQACLPLLHLGPPPARPRADRLAWYADFVGIVVHPGEVVARREAVDDATGVVHQYDEVLSGEAMDGGPVMLSWDEVARAGDAMAQGTNVVIHEFVHKIVMQGPHFEHAPGGCPPLPKDFLGTDSARAAVDAWFAVLQPAFDGFREKVIIAERFGGAPTWLDPYGAESIDEFFPVACEAYFVNRARFEQSFPALMPIFDGFFRQAGG</sequence>
<proteinExistence type="predicted"/>
<dbReference type="KEGG" id="rhy:RD110_12180"/>